<dbReference type="AlphaFoldDB" id="A0A191WEX5"/>
<proteinExistence type="predicted"/>
<dbReference type="Proteomes" id="UP000078437">
    <property type="component" value="Chromosome"/>
</dbReference>
<reference evidence="2" key="2">
    <citation type="submission" date="2016-01" db="EMBL/GenBank/DDBJ databases">
        <title>Complete genome sequence of Agromyces aureus AR33T and comparison with related organisms.</title>
        <authorList>
            <person name="Corretto E."/>
            <person name="Antonielli L."/>
            <person name="Sessitsch A."/>
            <person name="Brader G."/>
        </authorList>
    </citation>
    <scope>NUCLEOTIDE SEQUENCE [LARGE SCALE GENOMIC DNA]</scope>
    <source>
        <strain evidence="2">AR33</strain>
    </source>
</reference>
<evidence type="ECO:0008006" key="3">
    <source>
        <dbReference type="Google" id="ProtNLM"/>
    </source>
</evidence>
<dbReference type="RefSeq" id="WP_067875775.1">
    <property type="nucleotide sequence ID" value="NZ_CP013979.1"/>
</dbReference>
<dbReference type="OrthoDB" id="1780383at2"/>
<protein>
    <recommendedName>
        <fullName evidence="3">Phage portal protein</fullName>
    </recommendedName>
</protein>
<sequence length="442" mass="49783">MKRNDVIELAQEQLIPLWLKERKDQTVLRDWARGVHVSPFKPKESDPELESLLEKTPVPFIMLVVSILAQTMDLKDYHPGDEAMHDDLWKIWQGNRMPMRQKRLYKASLRGQGYTMLLPGEPVPVAKIFSARNMVAVYQDPEADEWPMFAAYGEQADRNHFHFTVADEGELHTMQMGPEGQELEFIETNVHRAGITPVIRYSGGVDDEGAVMGEVEPLIPIQANIDQTNFDRLITQSFEAWKVKYITGMAKPETDAEAERIKMVLERGHMLLIENPEAKVGTLDASTLNGYIEARRDSKQDLASTAQISQKTIVGSQSNNSDGAEAQAAEEASTQRKIQDYLTAFGESHGQFFRLGGHLAGIKGAWEDYAGIADWANSEIRSLSQVADAVGKLRTQVDAPIEGLWEMIPGMSKERLDRWKDLRKEDRDSDPLAQVVRGIQQP</sequence>
<keyword evidence="2" id="KW-1185">Reference proteome</keyword>
<dbReference type="KEGG" id="agy:ATC03_08865"/>
<dbReference type="STRING" id="453304.ATC03_08865"/>
<reference evidence="1 2" key="1">
    <citation type="journal article" date="2016" name="Int. J. Syst. Evol. Microbiol.">
        <title>Agromyces aureus sp. nov., isolated from the rhizosphere of Salix caprea L. grown in a heavy-metal-contaminated soil.</title>
        <authorList>
            <person name="Corretto E."/>
            <person name="Antonielli L."/>
            <person name="Sessitsch A."/>
            <person name="Compant S."/>
            <person name="Gorfer M."/>
            <person name="Kuffner M."/>
            <person name="Brader G."/>
        </authorList>
    </citation>
    <scope>NUCLEOTIDE SEQUENCE [LARGE SCALE GENOMIC DNA]</scope>
    <source>
        <strain evidence="1 2">AR33</strain>
    </source>
</reference>
<accession>A0A191WEX5</accession>
<organism evidence="1 2">
    <name type="scientific">Agromyces aureus</name>
    <dbReference type="NCBI Taxonomy" id="453304"/>
    <lineage>
        <taxon>Bacteria</taxon>
        <taxon>Bacillati</taxon>
        <taxon>Actinomycetota</taxon>
        <taxon>Actinomycetes</taxon>
        <taxon>Micrococcales</taxon>
        <taxon>Microbacteriaceae</taxon>
        <taxon>Agromyces</taxon>
    </lineage>
</organism>
<evidence type="ECO:0000313" key="1">
    <source>
        <dbReference type="EMBL" id="ANJ26811.1"/>
    </source>
</evidence>
<gene>
    <name evidence="1" type="ORF">ATC03_08865</name>
</gene>
<dbReference type="InterPro" id="IPR021145">
    <property type="entry name" value="Portal_protein_SPP1_Gp6-like"/>
</dbReference>
<dbReference type="EMBL" id="CP013979">
    <property type="protein sequence ID" value="ANJ26811.1"/>
    <property type="molecule type" value="Genomic_DNA"/>
</dbReference>
<dbReference type="Pfam" id="PF05133">
    <property type="entry name" value="SPP1_portal"/>
    <property type="match status" value="1"/>
</dbReference>
<name>A0A191WEX5_9MICO</name>
<evidence type="ECO:0000313" key="2">
    <source>
        <dbReference type="Proteomes" id="UP000078437"/>
    </source>
</evidence>